<evidence type="ECO:0000256" key="5">
    <source>
        <dbReference type="ARBA" id="ARBA00023163"/>
    </source>
</evidence>
<sequence length="308" mass="33803">MKRGELDDLLAYATIARTRSFTRAAAELGVSPSALSHMMRVLETRLGVRLLARTTRSVAPTPAGERLLRSVVSAVEEVELGLASMVEWRGDPSGVIRITAPQPAARIVLAPALPRFLLDNPKITVDICVESRFADLVRDGFDAGIRWGDNLEQDMVAIRVGPSTRLIVVGAPAYFERHPHPLSPDDLKRHNCVNYRSLSGNGTFPWTLQRDGAEVRHRTGGQLIVANDLEFAETLILSGAGLGMMLEETAAPHLAAGRLVRVLDEWCHPFVGWHLYYPSRHVTPALRALIEVLKWTPSQSGRAHPAPA</sequence>
<keyword evidence="8" id="KW-1185">Reference proteome</keyword>
<evidence type="ECO:0000313" key="7">
    <source>
        <dbReference type="EMBL" id="MBC9978554.1"/>
    </source>
</evidence>
<dbReference type="InterPro" id="IPR036390">
    <property type="entry name" value="WH_DNA-bd_sf"/>
</dbReference>
<reference evidence="7 8" key="1">
    <citation type="journal article" date="2020" name="Arch. Microbiol.">
        <title>Bradyrhizobium campsiandrae sp. nov., a nitrogen-fixing bacterial strain isolated from a native leguminous tree from the Amazon adapted to flooded conditions.</title>
        <authorList>
            <person name="Cabral Michel D."/>
            <person name="Martins da Costa E."/>
            <person name="Azarias Guimaraes A."/>
            <person name="Soares de Carvalho T."/>
            <person name="Santos de Castro Caputo P."/>
            <person name="Willems A."/>
            <person name="de Souza Moreira F.M."/>
        </authorList>
    </citation>
    <scope>NUCLEOTIDE SEQUENCE [LARGE SCALE GENOMIC DNA]</scope>
    <source>
        <strain evidence="8">INPA 384B</strain>
    </source>
</reference>
<name>A0ABR7U556_9BRAD</name>
<dbReference type="PANTHER" id="PTHR30537:SF1">
    <property type="entry name" value="HTH-TYPE TRANSCRIPTIONAL REGULATOR PGRR"/>
    <property type="match status" value="1"/>
</dbReference>
<dbReference type="Gene3D" id="3.40.190.290">
    <property type="match status" value="1"/>
</dbReference>
<accession>A0ABR7U556</accession>
<dbReference type="EMBL" id="JAATTO010000012">
    <property type="protein sequence ID" value="MBC9978554.1"/>
    <property type="molecule type" value="Genomic_DNA"/>
</dbReference>
<dbReference type="SUPFAM" id="SSF46785">
    <property type="entry name" value="Winged helix' DNA-binding domain"/>
    <property type="match status" value="1"/>
</dbReference>
<proteinExistence type="inferred from homology"/>
<dbReference type="InterPro" id="IPR005119">
    <property type="entry name" value="LysR_subst-bd"/>
</dbReference>
<dbReference type="RefSeq" id="WP_188102684.1">
    <property type="nucleotide sequence ID" value="NZ_JAANIH010000028.1"/>
</dbReference>
<evidence type="ECO:0000256" key="2">
    <source>
        <dbReference type="ARBA" id="ARBA00009437"/>
    </source>
</evidence>
<keyword evidence="4" id="KW-0238">DNA-binding</keyword>
<gene>
    <name evidence="7" type="ORF">HA482_10030</name>
</gene>
<comment type="similarity">
    <text evidence="2">Belongs to the LysR transcriptional regulatory family.</text>
</comment>
<keyword evidence="3" id="KW-0805">Transcription regulation</keyword>
<feature type="domain" description="HTH lysR-type" evidence="6">
    <location>
        <begin position="1"/>
        <end position="61"/>
    </location>
</feature>
<dbReference type="PROSITE" id="PS50931">
    <property type="entry name" value="HTH_LYSR"/>
    <property type="match status" value="1"/>
</dbReference>
<organism evidence="7 8">
    <name type="scientific">Bradyrhizobium campsiandrae</name>
    <dbReference type="NCBI Taxonomy" id="1729892"/>
    <lineage>
        <taxon>Bacteria</taxon>
        <taxon>Pseudomonadati</taxon>
        <taxon>Pseudomonadota</taxon>
        <taxon>Alphaproteobacteria</taxon>
        <taxon>Hyphomicrobiales</taxon>
        <taxon>Nitrobacteraceae</taxon>
        <taxon>Bradyrhizobium</taxon>
    </lineage>
</organism>
<dbReference type="Gene3D" id="1.10.10.10">
    <property type="entry name" value="Winged helix-like DNA-binding domain superfamily/Winged helix DNA-binding domain"/>
    <property type="match status" value="1"/>
</dbReference>
<dbReference type="Pfam" id="PF03466">
    <property type="entry name" value="LysR_substrate"/>
    <property type="match status" value="1"/>
</dbReference>
<dbReference type="Pfam" id="PF00126">
    <property type="entry name" value="HTH_1"/>
    <property type="match status" value="1"/>
</dbReference>
<evidence type="ECO:0000256" key="3">
    <source>
        <dbReference type="ARBA" id="ARBA00023015"/>
    </source>
</evidence>
<dbReference type="InterPro" id="IPR036388">
    <property type="entry name" value="WH-like_DNA-bd_sf"/>
</dbReference>
<protein>
    <submittedName>
        <fullName evidence="7">LysR family transcriptional regulator</fullName>
    </submittedName>
</protein>
<dbReference type="Proteomes" id="UP000639516">
    <property type="component" value="Unassembled WGS sequence"/>
</dbReference>
<evidence type="ECO:0000256" key="4">
    <source>
        <dbReference type="ARBA" id="ARBA00023125"/>
    </source>
</evidence>
<dbReference type="PANTHER" id="PTHR30537">
    <property type="entry name" value="HTH-TYPE TRANSCRIPTIONAL REGULATOR"/>
    <property type="match status" value="1"/>
</dbReference>
<evidence type="ECO:0000313" key="8">
    <source>
        <dbReference type="Proteomes" id="UP000639516"/>
    </source>
</evidence>
<dbReference type="PRINTS" id="PR00039">
    <property type="entry name" value="HTHLYSR"/>
</dbReference>
<dbReference type="InterPro" id="IPR000847">
    <property type="entry name" value="LysR_HTH_N"/>
</dbReference>
<dbReference type="SUPFAM" id="SSF53850">
    <property type="entry name" value="Periplasmic binding protein-like II"/>
    <property type="match status" value="1"/>
</dbReference>
<comment type="caution">
    <text evidence="7">The sequence shown here is derived from an EMBL/GenBank/DDBJ whole genome shotgun (WGS) entry which is preliminary data.</text>
</comment>
<evidence type="ECO:0000259" key="6">
    <source>
        <dbReference type="PROSITE" id="PS50931"/>
    </source>
</evidence>
<comment type="function">
    <text evidence="1">NodD regulates the expression of the nodABCFE genes which encode other nodulation proteins. NodD is also a negative regulator of its own expression. Binds flavonoids as inducers.</text>
</comment>
<keyword evidence="5" id="KW-0804">Transcription</keyword>
<evidence type="ECO:0000256" key="1">
    <source>
        <dbReference type="ARBA" id="ARBA00003502"/>
    </source>
</evidence>
<dbReference type="InterPro" id="IPR058163">
    <property type="entry name" value="LysR-type_TF_proteobact-type"/>
</dbReference>